<dbReference type="OrthoDB" id="10457693at2759"/>
<feature type="compositionally biased region" description="Low complexity" evidence="1">
    <location>
        <begin position="129"/>
        <end position="140"/>
    </location>
</feature>
<dbReference type="KEGG" id="gsl:Gasu_21180"/>
<name>M2W4I4_GALSU</name>
<gene>
    <name evidence="2" type="ORF">Gasu_21180</name>
</gene>
<evidence type="ECO:0000313" key="2">
    <source>
        <dbReference type="EMBL" id="EME30661.1"/>
    </source>
</evidence>
<evidence type="ECO:0000256" key="1">
    <source>
        <dbReference type="SAM" id="MobiDB-lite"/>
    </source>
</evidence>
<accession>M2W4I4</accession>
<dbReference type="GeneID" id="17089376"/>
<proteinExistence type="predicted"/>
<feature type="region of interest" description="Disordered" evidence="1">
    <location>
        <begin position="129"/>
        <end position="151"/>
    </location>
</feature>
<keyword evidence="3" id="KW-1185">Reference proteome</keyword>
<dbReference type="AlphaFoldDB" id="M2W4I4"/>
<dbReference type="Proteomes" id="UP000030680">
    <property type="component" value="Unassembled WGS sequence"/>
</dbReference>
<dbReference type="Gramene" id="EME30661">
    <property type="protein sequence ID" value="EME30661"/>
    <property type="gene ID" value="Gasu_21180"/>
</dbReference>
<reference evidence="3" key="1">
    <citation type="journal article" date="2013" name="Science">
        <title>Gene transfer from bacteria and archaea facilitated evolution of an extremophilic eukaryote.</title>
        <authorList>
            <person name="Schonknecht G."/>
            <person name="Chen W.H."/>
            <person name="Ternes C.M."/>
            <person name="Barbier G.G."/>
            <person name="Shrestha R.P."/>
            <person name="Stanke M."/>
            <person name="Brautigam A."/>
            <person name="Baker B.J."/>
            <person name="Banfield J.F."/>
            <person name="Garavito R.M."/>
            <person name="Carr K."/>
            <person name="Wilkerson C."/>
            <person name="Rensing S.A."/>
            <person name="Gagneul D."/>
            <person name="Dickenson N.E."/>
            <person name="Oesterhelt C."/>
            <person name="Lercher M.J."/>
            <person name="Weber A.P."/>
        </authorList>
    </citation>
    <scope>NUCLEOTIDE SEQUENCE [LARGE SCALE GENOMIC DNA]</scope>
    <source>
        <strain evidence="3">074W</strain>
    </source>
</reference>
<dbReference type="RefSeq" id="XP_005707181.1">
    <property type="nucleotide sequence ID" value="XM_005707124.1"/>
</dbReference>
<evidence type="ECO:0000313" key="3">
    <source>
        <dbReference type="Proteomes" id="UP000030680"/>
    </source>
</evidence>
<organism evidence="2 3">
    <name type="scientific">Galdieria sulphuraria</name>
    <name type="common">Red alga</name>
    <dbReference type="NCBI Taxonomy" id="130081"/>
    <lineage>
        <taxon>Eukaryota</taxon>
        <taxon>Rhodophyta</taxon>
        <taxon>Bangiophyceae</taxon>
        <taxon>Galdieriales</taxon>
        <taxon>Galdieriaceae</taxon>
        <taxon>Galdieria</taxon>
    </lineage>
</organism>
<protein>
    <submittedName>
        <fullName evidence="2">Uncharacterized protein</fullName>
    </submittedName>
</protein>
<dbReference type="EMBL" id="KB454498">
    <property type="protein sequence ID" value="EME30661.1"/>
    <property type="molecule type" value="Genomic_DNA"/>
</dbReference>
<sequence>MSVNLTFTRPFIWNQNKKLLLNQKRIGKRCLLLPSSTQRAACSIPGAYKRRFRFEQEIAVLRTQFENKLRSNKAITNIFEYNNREESIKELPGNNTRKDTALKAPYLIGDETPVDYLFERVHKISESHSSLSSLEASSPSNEVKPPESSQVAMSVPMSSIKAVEVGKNRKDIEWASQKGVTKTSRDISIEERSQTTWPSIYAPYSKRMEQDKRRSRNYLWFVSVAKRWINLMFVRFLVYYLVGFFSKVSKASTGSGRKEDKKLG</sequence>